<evidence type="ECO:0000313" key="3">
    <source>
        <dbReference type="Proteomes" id="UP001325479"/>
    </source>
</evidence>
<dbReference type="EMBL" id="CP139965">
    <property type="protein sequence ID" value="WQD76034.1"/>
    <property type="molecule type" value="Genomic_DNA"/>
</dbReference>
<evidence type="ECO:0000313" key="2">
    <source>
        <dbReference type="EMBL" id="WQD76034.1"/>
    </source>
</evidence>
<organism evidence="2 3">
    <name type="scientific">Paraburkholderia kururiensis</name>
    <dbReference type="NCBI Taxonomy" id="984307"/>
    <lineage>
        <taxon>Bacteria</taxon>
        <taxon>Pseudomonadati</taxon>
        <taxon>Pseudomonadota</taxon>
        <taxon>Betaproteobacteria</taxon>
        <taxon>Burkholderiales</taxon>
        <taxon>Burkholderiaceae</taxon>
        <taxon>Paraburkholderia</taxon>
    </lineage>
</organism>
<gene>
    <name evidence="2" type="ORF">U0042_18160</name>
</gene>
<dbReference type="InterPro" id="IPR025391">
    <property type="entry name" value="DUF4123"/>
</dbReference>
<dbReference type="RefSeq" id="WP_198665427.1">
    <property type="nucleotide sequence ID" value="NZ_CP139965.1"/>
</dbReference>
<protein>
    <submittedName>
        <fullName evidence="2">DUF4123 domain-containing protein</fullName>
    </submittedName>
</protein>
<sequence length="270" mass="30585">MTATYMVVEPSNGDLDMRPAPNAYEIGELVPTERPDLEGVAPVLYRLEHVERQLAHVQQLAIGHWYDGRPPVVCCIFETEAATDEVREHLASSLLLDKPGGGSGVFRYYDPRVYSHLRWILESSQMAALMGPVTRWSYPDETGSWQEARFDVVGHEKLTVTSEQYRQIARIALVRGALEPLRAAGIGIPQDLPRLLDRQLHKAERYGLTVEDQIPFALHGVLVAPNFDRHPKVQAVLSRSQETSYAEAIDQWSDEDWQRIKQESAQYPLD</sequence>
<name>A0ABZ0WFD5_9BURK</name>
<proteinExistence type="predicted"/>
<dbReference type="Proteomes" id="UP001325479">
    <property type="component" value="Chromosome"/>
</dbReference>
<feature type="domain" description="DUF4123" evidence="1">
    <location>
        <begin position="32"/>
        <end position="125"/>
    </location>
</feature>
<keyword evidence="3" id="KW-1185">Reference proteome</keyword>
<evidence type="ECO:0000259" key="1">
    <source>
        <dbReference type="Pfam" id="PF13503"/>
    </source>
</evidence>
<reference evidence="2 3" key="1">
    <citation type="submission" date="2023-12" db="EMBL/GenBank/DDBJ databases">
        <title>Genome sequencing and assembly of bacterial species from a model synthetic community.</title>
        <authorList>
            <person name="Hogle S.L."/>
        </authorList>
    </citation>
    <scope>NUCLEOTIDE SEQUENCE [LARGE SCALE GENOMIC DNA]</scope>
    <source>
        <strain evidence="2 3">HAMBI 2494</strain>
    </source>
</reference>
<accession>A0ABZ0WFD5</accession>
<dbReference type="Pfam" id="PF13503">
    <property type="entry name" value="DUF4123"/>
    <property type="match status" value="1"/>
</dbReference>